<dbReference type="Gene3D" id="3.40.50.620">
    <property type="entry name" value="HUPs"/>
    <property type="match status" value="1"/>
</dbReference>
<evidence type="ECO:0000313" key="2">
    <source>
        <dbReference type="Proteomes" id="UP001251217"/>
    </source>
</evidence>
<dbReference type="EMBL" id="JAVDWW010000004">
    <property type="protein sequence ID" value="MDR7169530.1"/>
    <property type="molecule type" value="Genomic_DNA"/>
</dbReference>
<accession>A0ABU1XG50</accession>
<keyword evidence="2" id="KW-1185">Reference proteome</keyword>
<proteinExistence type="predicted"/>
<dbReference type="InterPro" id="IPR014729">
    <property type="entry name" value="Rossmann-like_a/b/a_fold"/>
</dbReference>
<gene>
    <name evidence="1" type="ORF">J2W56_003271</name>
</gene>
<protein>
    <recommendedName>
        <fullName evidence="3">7-cyano-7-deazaguanine synthase in queuosine biosynthesis</fullName>
    </recommendedName>
</protein>
<organism evidence="1 2">
    <name type="scientific">Nocardia kruczakiae</name>
    <dbReference type="NCBI Taxonomy" id="261477"/>
    <lineage>
        <taxon>Bacteria</taxon>
        <taxon>Bacillati</taxon>
        <taxon>Actinomycetota</taxon>
        <taxon>Actinomycetes</taxon>
        <taxon>Mycobacteriales</taxon>
        <taxon>Nocardiaceae</taxon>
        <taxon>Nocardia</taxon>
    </lineage>
</organism>
<dbReference type="Proteomes" id="UP001251217">
    <property type="component" value="Unassembled WGS sequence"/>
</dbReference>
<evidence type="ECO:0008006" key="3">
    <source>
        <dbReference type="Google" id="ProtNLM"/>
    </source>
</evidence>
<name>A0ABU1XG50_9NOCA</name>
<sequence length="432" mass="47965">MNTTPSTSFDDSWIRFSDRDFRDDPEAKRRNTSIGAAEQTWAQDFWRIAQAVYLADRRSRRDAAPDRWTRTIELSVQVHEPDVWKSQCERLDSLLQLLTGDRWDIGFHDGIESPTKTPNLVDNPPTSVALFSGGLDSTAYAGYRAARLGDEERIQFVAFDPTVKARQKAIFDEIKRLVPNQKSVDPRMTLFSRRLLPIGGCLDSSNRSRSLTYIAAAVCQAAGDDISDVVVPENGQLAINPPLTSGRRSACSTRSVHPWVIDTINQLIAAVGGYITVRNPFLHATKGEVCRCAIDSGLASEVLRRTVSCGRPTVARRDSNRAHFNCGTCFPCLVRRSGLHSALADGDDSGYAHPLASIDLAGTSRKARRDASHLRDLIQWLDTPFVVDDLLADTPYPQAISALSVMPVLERGRDELRSMLADLVPYRNPNDR</sequence>
<comment type="caution">
    <text evidence="1">The sequence shown here is derived from an EMBL/GenBank/DDBJ whole genome shotgun (WGS) entry which is preliminary data.</text>
</comment>
<dbReference type="RefSeq" id="WP_310402626.1">
    <property type="nucleotide sequence ID" value="NZ_JAVDWW010000004.1"/>
</dbReference>
<dbReference type="SUPFAM" id="SSF52402">
    <property type="entry name" value="Adenine nucleotide alpha hydrolases-like"/>
    <property type="match status" value="1"/>
</dbReference>
<reference evidence="1 2" key="1">
    <citation type="submission" date="2023-07" db="EMBL/GenBank/DDBJ databases">
        <title>Sorghum-associated microbial communities from plants grown in Nebraska, USA.</title>
        <authorList>
            <person name="Schachtman D."/>
        </authorList>
    </citation>
    <scope>NUCLEOTIDE SEQUENCE [LARGE SCALE GENOMIC DNA]</scope>
    <source>
        <strain evidence="1 2">4272</strain>
    </source>
</reference>
<evidence type="ECO:0000313" key="1">
    <source>
        <dbReference type="EMBL" id="MDR7169530.1"/>
    </source>
</evidence>